<keyword evidence="4 6" id="KW-0175">Coiled coil</keyword>
<dbReference type="STRING" id="1051891.A0A0C3QU41"/>
<dbReference type="GO" id="GO:0010467">
    <property type="term" value="P:gene expression"/>
    <property type="evidence" value="ECO:0007669"/>
    <property type="project" value="UniProtKB-ARBA"/>
</dbReference>
<name>A0A0C3QU41_9AGAM</name>
<keyword evidence="2" id="KW-0597">Phosphoprotein</keyword>
<evidence type="ECO:0000256" key="2">
    <source>
        <dbReference type="ARBA" id="ARBA00022553"/>
    </source>
</evidence>
<gene>
    <name evidence="9" type="ORF">M407DRAFT_96181</name>
</gene>
<dbReference type="InterPro" id="IPR011989">
    <property type="entry name" value="ARM-like"/>
</dbReference>
<dbReference type="OrthoDB" id="1898821at2759"/>
<dbReference type="InterPro" id="IPR039678">
    <property type="entry name" value="CTNNBL1"/>
</dbReference>
<dbReference type="Gene3D" id="1.25.10.10">
    <property type="entry name" value="Leucine-rich Repeat Variant"/>
    <property type="match status" value="1"/>
</dbReference>
<evidence type="ECO:0000256" key="7">
    <source>
        <dbReference type="SAM" id="MobiDB-lite"/>
    </source>
</evidence>
<keyword evidence="5" id="KW-0539">Nucleus</keyword>
<sequence length="543" mass="60260">MDIDKFFKAPKLPAGGSGGSSNKRRMAENPTPEMLKRLRTQEINNGSHRTITPPPSADVKGKGRATAVSLRDEEDEEEYERGNFAGVDGGDDEDEEGGRFFGGGLTDEQREILNIFDKAQGGREGVDVQDGDDLNIAGIRRLLLKFERAIDKNQAQRSKYPNDPSKFIDSEADLDAAIKSLLPLSQAPMLAYPELVRSGTVVKLVELLTHENVDIVIDVVELIKELTDEDVGNEADDEDEDEDEGEAGSSREKGMKLLIDGLLENTVLELLVSNLSRMNEAEESDRQGVYNTLNVFENVLAFNPTLSRTLVTNTSVLKWLLERVQAKTHDDNRVYASELLAIILQDNRQNRLDFGKGGGVDTLLQVLSQYRKKDPVDADEVEFMENIFDSLCSSLAEPEIKSLFLEGEGVELMVIMMKEKMLARSRSIKVLDFAMQGTAGTACCEMFVEALGLKTLFSAFMGKAKKQKNPLATTPASEDATHILGIISSLFSNIPSDSTARVRLLTKFVESDYEKVDRLLEIRESAEARLAVTNKEIEQERRV</sequence>
<evidence type="ECO:0000256" key="6">
    <source>
        <dbReference type="SAM" id="Coils"/>
    </source>
</evidence>
<dbReference type="GO" id="GO:0005681">
    <property type="term" value="C:spliceosomal complex"/>
    <property type="evidence" value="ECO:0007669"/>
    <property type="project" value="TreeGrafter"/>
</dbReference>
<dbReference type="SUPFAM" id="SSF48371">
    <property type="entry name" value="ARM repeat"/>
    <property type="match status" value="1"/>
</dbReference>
<reference evidence="9 10" key="1">
    <citation type="submission" date="2014-04" db="EMBL/GenBank/DDBJ databases">
        <authorList>
            <consortium name="DOE Joint Genome Institute"/>
            <person name="Kuo A."/>
            <person name="Girlanda M."/>
            <person name="Perotto S."/>
            <person name="Kohler A."/>
            <person name="Nagy L.G."/>
            <person name="Floudas D."/>
            <person name="Copeland A."/>
            <person name="Barry K.W."/>
            <person name="Cichocki N."/>
            <person name="Veneault-Fourrey C."/>
            <person name="LaButti K."/>
            <person name="Lindquist E.A."/>
            <person name="Lipzen A."/>
            <person name="Lundell T."/>
            <person name="Morin E."/>
            <person name="Murat C."/>
            <person name="Sun H."/>
            <person name="Tunlid A."/>
            <person name="Henrissat B."/>
            <person name="Grigoriev I.V."/>
            <person name="Hibbett D.S."/>
            <person name="Martin F."/>
            <person name="Nordberg H.P."/>
            <person name="Cantor M.N."/>
            <person name="Hua S.X."/>
        </authorList>
    </citation>
    <scope>NUCLEOTIDE SEQUENCE [LARGE SCALE GENOMIC DNA]</scope>
    <source>
        <strain evidence="9 10">MUT 4182</strain>
    </source>
</reference>
<dbReference type="InterPro" id="IPR013180">
    <property type="entry name" value="CTNNBL1_N"/>
</dbReference>
<dbReference type="AlphaFoldDB" id="A0A0C3QU41"/>
<feature type="domain" description="Beta-catenin-like protein 1 N-terminal" evidence="8">
    <location>
        <begin position="105"/>
        <end position="220"/>
    </location>
</feature>
<accession>A0A0C3QU41</accession>
<dbReference type="InterPro" id="IPR016024">
    <property type="entry name" value="ARM-type_fold"/>
</dbReference>
<feature type="region of interest" description="Disordered" evidence="7">
    <location>
        <begin position="1"/>
        <end position="104"/>
    </location>
</feature>
<evidence type="ECO:0000256" key="5">
    <source>
        <dbReference type="ARBA" id="ARBA00023242"/>
    </source>
</evidence>
<feature type="non-terminal residue" evidence="9">
    <location>
        <position position="543"/>
    </location>
</feature>
<dbReference type="EMBL" id="KN822952">
    <property type="protein sequence ID" value="KIO32831.1"/>
    <property type="molecule type" value="Genomic_DNA"/>
</dbReference>
<dbReference type="FunFam" id="1.25.10.10:FF:001136">
    <property type="entry name" value="Beta-catenin-like protein 1"/>
    <property type="match status" value="1"/>
</dbReference>
<protein>
    <recommendedName>
        <fullName evidence="8">Beta-catenin-like protein 1 N-terminal domain-containing protein</fullName>
    </recommendedName>
</protein>
<keyword evidence="3" id="KW-0677">Repeat</keyword>
<evidence type="ECO:0000313" key="9">
    <source>
        <dbReference type="EMBL" id="KIO32831.1"/>
    </source>
</evidence>
<evidence type="ECO:0000313" key="10">
    <source>
        <dbReference type="Proteomes" id="UP000054248"/>
    </source>
</evidence>
<feature type="compositionally biased region" description="Acidic residues" evidence="7">
    <location>
        <begin position="229"/>
        <end position="246"/>
    </location>
</feature>
<dbReference type="Pfam" id="PF08216">
    <property type="entry name" value="CTNNBL"/>
    <property type="match status" value="1"/>
</dbReference>
<organism evidence="9 10">
    <name type="scientific">Tulasnella calospora MUT 4182</name>
    <dbReference type="NCBI Taxonomy" id="1051891"/>
    <lineage>
        <taxon>Eukaryota</taxon>
        <taxon>Fungi</taxon>
        <taxon>Dikarya</taxon>
        <taxon>Basidiomycota</taxon>
        <taxon>Agaricomycotina</taxon>
        <taxon>Agaricomycetes</taxon>
        <taxon>Cantharellales</taxon>
        <taxon>Tulasnellaceae</taxon>
        <taxon>Tulasnella</taxon>
    </lineage>
</organism>
<comment type="subcellular location">
    <subcellularLocation>
        <location evidence="1">Nucleus</location>
    </subcellularLocation>
</comment>
<feature type="region of interest" description="Disordered" evidence="7">
    <location>
        <begin position="229"/>
        <end position="251"/>
    </location>
</feature>
<proteinExistence type="predicted"/>
<evidence type="ECO:0000256" key="4">
    <source>
        <dbReference type="ARBA" id="ARBA00023054"/>
    </source>
</evidence>
<keyword evidence="10" id="KW-1185">Reference proteome</keyword>
<feature type="compositionally biased region" description="Polar residues" evidence="7">
    <location>
        <begin position="41"/>
        <end position="50"/>
    </location>
</feature>
<evidence type="ECO:0000256" key="1">
    <source>
        <dbReference type="ARBA" id="ARBA00004123"/>
    </source>
</evidence>
<reference evidence="10" key="2">
    <citation type="submission" date="2015-01" db="EMBL/GenBank/DDBJ databases">
        <title>Evolutionary Origins and Diversification of the Mycorrhizal Mutualists.</title>
        <authorList>
            <consortium name="DOE Joint Genome Institute"/>
            <consortium name="Mycorrhizal Genomics Consortium"/>
            <person name="Kohler A."/>
            <person name="Kuo A."/>
            <person name="Nagy L.G."/>
            <person name="Floudas D."/>
            <person name="Copeland A."/>
            <person name="Barry K.W."/>
            <person name="Cichocki N."/>
            <person name="Veneault-Fourrey C."/>
            <person name="LaButti K."/>
            <person name="Lindquist E.A."/>
            <person name="Lipzen A."/>
            <person name="Lundell T."/>
            <person name="Morin E."/>
            <person name="Murat C."/>
            <person name="Riley R."/>
            <person name="Ohm R."/>
            <person name="Sun H."/>
            <person name="Tunlid A."/>
            <person name="Henrissat B."/>
            <person name="Grigoriev I.V."/>
            <person name="Hibbett D.S."/>
            <person name="Martin F."/>
        </authorList>
    </citation>
    <scope>NUCLEOTIDE SEQUENCE [LARGE SCALE GENOMIC DNA]</scope>
    <source>
        <strain evidence="10">MUT 4182</strain>
    </source>
</reference>
<evidence type="ECO:0000259" key="8">
    <source>
        <dbReference type="SMART" id="SM01156"/>
    </source>
</evidence>
<dbReference type="Proteomes" id="UP000054248">
    <property type="component" value="Unassembled WGS sequence"/>
</dbReference>
<feature type="coiled-coil region" evidence="6">
    <location>
        <begin position="516"/>
        <end position="543"/>
    </location>
</feature>
<dbReference type="SMART" id="SM01156">
    <property type="entry name" value="DUF1716"/>
    <property type="match status" value="1"/>
</dbReference>
<dbReference type="PANTHER" id="PTHR14978:SF0">
    <property type="entry name" value="BETA-CATENIN-LIKE PROTEIN 1"/>
    <property type="match status" value="1"/>
</dbReference>
<dbReference type="PANTHER" id="PTHR14978">
    <property type="entry name" value="BETA-CATENIN-LIKE PROTEIN 1 NUCLEAR ASSOCIATED PROTEIN"/>
    <property type="match status" value="1"/>
</dbReference>
<dbReference type="HOGENOM" id="CLU_017098_0_0_1"/>
<evidence type="ECO:0000256" key="3">
    <source>
        <dbReference type="ARBA" id="ARBA00022737"/>
    </source>
</evidence>